<dbReference type="Gene3D" id="3.40.50.2000">
    <property type="entry name" value="Glycogen Phosphorylase B"/>
    <property type="match status" value="1"/>
</dbReference>
<reference evidence="3 4" key="1">
    <citation type="submission" date="2021-01" db="EMBL/GenBank/DDBJ databases">
        <title>Genome seq and assembly of Nocardiodes sp. G10.</title>
        <authorList>
            <person name="Chhetri G."/>
        </authorList>
    </citation>
    <scope>NUCLEOTIDE SEQUENCE [LARGE SCALE GENOMIC DNA]</scope>
    <source>
        <strain evidence="3 4">G10</strain>
    </source>
</reference>
<organism evidence="3 4">
    <name type="scientific">Nocardioides baculatus</name>
    <dbReference type="NCBI Taxonomy" id="2801337"/>
    <lineage>
        <taxon>Bacteria</taxon>
        <taxon>Bacillati</taxon>
        <taxon>Actinomycetota</taxon>
        <taxon>Actinomycetes</taxon>
        <taxon>Propionibacteriales</taxon>
        <taxon>Nocardioidaceae</taxon>
        <taxon>Nocardioides</taxon>
    </lineage>
</organism>
<evidence type="ECO:0000313" key="4">
    <source>
        <dbReference type="Proteomes" id="UP000636918"/>
    </source>
</evidence>
<dbReference type="RefSeq" id="WP_201936864.1">
    <property type="nucleotide sequence ID" value="NZ_JAERSG010000003.1"/>
</dbReference>
<evidence type="ECO:0000256" key="1">
    <source>
        <dbReference type="ARBA" id="ARBA00022676"/>
    </source>
</evidence>
<accession>A0ABS1LA42</accession>
<dbReference type="PANTHER" id="PTHR12526">
    <property type="entry name" value="GLYCOSYLTRANSFERASE"/>
    <property type="match status" value="1"/>
</dbReference>
<gene>
    <name evidence="3" type="ORF">JI751_12865</name>
</gene>
<name>A0ABS1LA42_9ACTN</name>
<comment type="caution">
    <text evidence="3">The sequence shown here is derived from an EMBL/GenBank/DDBJ whole genome shotgun (WGS) entry which is preliminary data.</text>
</comment>
<evidence type="ECO:0000256" key="2">
    <source>
        <dbReference type="ARBA" id="ARBA00022679"/>
    </source>
</evidence>
<keyword evidence="1" id="KW-0328">Glycosyltransferase</keyword>
<sequence>MGDSVVAVLTYRTWADGHADGHFRSGQAIVKRLVDDVEVESVTVVDPFRNWLRTLAPHPDLDGCFPPGVARRLTRPGRWSRGDPVGPDMLPAYRRLERRIRRTAPPGSVLVACHPVLAAVADPAAWRDVVYFGWDDWATEDDGLFAAAGGAIRWSYDEMARRDVNVITVSRTIADRIGAGRSTVVPNGVDVSQLDDDTPAPDWFRALEGPVALWVGSLERRVDTAALAACARELGREWTIVLVGPVADPGVVDELAPLDNVVVRGWHPRGEVLAMIRASRVCLLPHVRSPLTEAMSPLKLYEYLAAGRPTVSTDLPPVRGVSDRVLLVPPGGPYAPAVRAASEMPEPSAEELDAFRAEHDWSARYERFKTAVLSG</sequence>
<evidence type="ECO:0000313" key="3">
    <source>
        <dbReference type="EMBL" id="MBL0748505.1"/>
    </source>
</evidence>
<dbReference type="EMBL" id="JAERSG010000003">
    <property type="protein sequence ID" value="MBL0748505.1"/>
    <property type="molecule type" value="Genomic_DNA"/>
</dbReference>
<keyword evidence="4" id="KW-1185">Reference proteome</keyword>
<dbReference type="Pfam" id="PF13692">
    <property type="entry name" value="Glyco_trans_1_4"/>
    <property type="match status" value="1"/>
</dbReference>
<dbReference type="SUPFAM" id="SSF53756">
    <property type="entry name" value="UDP-Glycosyltransferase/glycogen phosphorylase"/>
    <property type="match status" value="1"/>
</dbReference>
<dbReference type="Proteomes" id="UP000636918">
    <property type="component" value="Unassembled WGS sequence"/>
</dbReference>
<keyword evidence="2" id="KW-0808">Transferase</keyword>
<dbReference type="PANTHER" id="PTHR12526:SF510">
    <property type="entry name" value="D-INOSITOL 3-PHOSPHATE GLYCOSYLTRANSFERASE"/>
    <property type="match status" value="1"/>
</dbReference>
<proteinExistence type="predicted"/>
<protein>
    <submittedName>
        <fullName evidence="3">Glycosyltransferase</fullName>
    </submittedName>
</protein>